<accession>N1WHB3</accession>
<organism evidence="1 2">
    <name type="scientific">Leptospira weilii serovar Ranarum str. ICFT</name>
    <dbReference type="NCBI Taxonomy" id="1218598"/>
    <lineage>
        <taxon>Bacteria</taxon>
        <taxon>Pseudomonadati</taxon>
        <taxon>Spirochaetota</taxon>
        <taxon>Spirochaetia</taxon>
        <taxon>Leptospirales</taxon>
        <taxon>Leptospiraceae</taxon>
        <taxon>Leptospira</taxon>
    </lineage>
</organism>
<keyword evidence="2" id="KW-1185">Reference proteome</keyword>
<proteinExistence type="predicted"/>
<dbReference type="AlphaFoldDB" id="N1WHB3"/>
<dbReference type="EMBL" id="AOHC02000048">
    <property type="protein sequence ID" value="EMY76494.1"/>
    <property type="molecule type" value="Genomic_DNA"/>
</dbReference>
<dbReference type="Proteomes" id="UP000012313">
    <property type="component" value="Unassembled WGS sequence"/>
</dbReference>
<sequence>MTFDQNDIVFLAQIPTGAQSRDSTSQDCDFHITFLKLDSLKENIGFFSFEVKIILE</sequence>
<comment type="caution">
    <text evidence="1">The sequence shown here is derived from an EMBL/GenBank/DDBJ whole genome shotgun (WGS) entry which is preliminary data.</text>
</comment>
<gene>
    <name evidence="1" type="ORF">LEP1GSC060_3506</name>
</gene>
<protein>
    <submittedName>
        <fullName evidence="1">Uncharacterized protein</fullName>
    </submittedName>
</protein>
<reference evidence="1" key="1">
    <citation type="submission" date="2013-03" db="EMBL/GenBank/DDBJ databases">
        <authorList>
            <person name="Harkins D.M."/>
            <person name="Durkin A.S."/>
            <person name="Brinkac L.M."/>
            <person name="Haft D.H."/>
            <person name="Selengut J.D."/>
            <person name="Sanka R."/>
            <person name="DePew J."/>
            <person name="Purushe J."/>
            <person name="Hartskeerl R.A."/>
            <person name="Ahmed A."/>
            <person name="van der Linden H."/>
            <person name="Goris M.G.A."/>
            <person name="Vinetz J.M."/>
            <person name="Sutton G.G."/>
            <person name="Nierman W.C."/>
            <person name="Fouts D.E."/>
        </authorList>
    </citation>
    <scope>NUCLEOTIDE SEQUENCE [LARGE SCALE GENOMIC DNA]</scope>
    <source>
        <strain evidence="1">ICFT</strain>
    </source>
</reference>
<evidence type="ECO:0000313" key="1">
    <source>
        <dbReference type="EMBL" id="EMY76494.1"/>
    </source>
</evidence>
<name>N1WHB3_9LEPT</name>
<evidence type="ECO:0000313" key="2">
    <source>
        <dbReference type="Proteomes" id="UP000012313"/>
    </source>
</evidence>